<protein>
    <submittedName>
        <fullName evidence="7">AAA family ATPase</fullName>
    </submittedName>
</protein>
<keyword evidence="3" id="KW-0808">Transferase</keyword>
<comment type="function">
    <text evidence="1">Essential for recycling GMP and indirectly, cGMP.</text>
</comment>
<dbReference type="SMART" id="SM00072">
    <property type="entry name" value="GuKc"/>
    <property type="match status" value="1"/>
</dbReference>
<evidence type="ECO:0000256" key="3">
    <source>
        <dbReference type="ARBA" id="ARBA00022679"/>
    </source>
</evidence>
<organism evidence="7 8">
    <name type="scientific">Absicoccus intestinalis</name>
    <dbReference type="NCBI Taxonomy" id="2926319"/>
    <lineage>
        <taxon>Bacteria</taxon>
        <taxon>Bacillati</taxon>
        <taxon>Bacillota</taxon>
        <taxon>Erysipelotrichia</taxon>
        <taxon>Erysipelotrichales</taxon>
        <taxon>Erysipelotrichaceae</taxon>
        <taxon>Absicoccus</taxon>
    </lineage>
</organism>
<dbReference type="InterPro" id="IPR020590">
    <property type="entry name" value="Guanylate_kinase_CS"/>
</dbReference>
<accession>A0ABU4WKK7</accession>
<evidence type="ECO:0000256" key="1">
    <source>
        <dbReference type="ARBA" id="ARBA00003531"/>
    </source>
</evidence>
<evidence type="ECO:0000313" key="7">
    <source>
        <dbReference type="EMBL" id="MDX8416783.1"/>
    </source>
</evidence>
<comment type="catalytic activity">
    <reaction evidence="5">
        <text>GMP + ATP = GDP + ADP</text>
        <dbReference type="Rhea" id="RHEA:20780"/>
        <dbReference type="ChEBI" id="CHEBI:30616"/>
        <dbReference type="ChEBI" id="CHEBI:58115"/>
        <dbReference type="ChEBI" id="CHEBI:58189"/>
        <dbReference type="ChEBI" id="CHEBI:456216"/>
        <dbReference type="EC" id="2.7.4.8"/>
    </reaction>
</comment>
<name>A0ABU4WKK7_9FIRM</name>
<dbReference type="SUPFAM" id="SSF52540">
    <property type="entry name" value="P-loop containing nucleoside triphosphate hydrolases"/>
    <property type="match status" value="1"/>
</dbReference>
<dbReference type="PROSITE" id="PS00856">
    <property type="entry name" value="GUANYLATE_KINASE_1"/>
    <property type="match status" value="1"/>
</dbReference>
<dbReference type="InterPro" id="IPR027417">
    <property type="entry name" value="P-loop_NTPase"/>
</dbReference>
<dbReference type="PANTHER" id="PTHR23117:SF13">
    <property type="entry name" value="GUANYLATE KINASE"/>
    <property type="match status" value="1"/>
</dbReference>
<comment type="similarity">
    <text evidence="2">Belongs to the guanylate kinase family.</text>
</comment>
<dbReference type="Proteomes" id="UP001285244">
    <property type="component" value="Unassembled WGS sequence"/>
</dbReference>
<gene>
    <name evidence="7" type="ORF">MOZ64_02840</name>
</gene>
<reference evidence="7 8" key="1">
    <citation type="submission" date="2022-03" db="EMBL/GenBank/DDBJ databases">
        <title>Novel taxa within the pig intestine.</title>
        <authorList>
            <person name="Wylensek D."/>
            <person name="Bishof K."/>
            <person name="Afrizal A."/>
            <person name="Clavel T."/>
        </authorList>
    </citation>
    <scope>NUCLEOTIDE SEQUENCE [LARGE SCALE GENOMIC DNA]</scope>
    <source>
        <strain evidence="7 8">Cla-KB-P134</strain>
    </source>
</reference>
<dbReference type="EMBL" id="JALBUS010000003">
    <property type="protein sequence ID" value="MDX8416783.1"/>
    <property type="molecule type" value="Genomic_DNA"/>
</dbReference>
<dbReference type="InterPro" id="IPR008144">
    <property type="entry name" value="Guanylate_kin-like_dom"/>
</dbReference>
<sequence>MSLIVICGWSGSGKTTIANILQKQYGYHRIITYTTRSKREQEKNGQEYHFISRDAFQKMIDQKAFFEWTYFNDAYYGSIKKDYERPKSVVILDPAGVKKILSIFPDSLVFQLCLSKELARKRLAQRKEQPKNMEKRLSMDEKAFAQLDAFGDRILSIHIEEKDQVEDVVAKIVGFLAQKEAYNKDLGGRQ</sequence>
<evidence type="ECO:0000313" key="8">
    <source>
        <dbReference type="Proteomes" id="UP001285244"/>
    </source>
</evidence>
<evidence type="ECO:0000256" key="4">
    <source>
        <dbReference type="ARBA" id="ARBA00022777"/>
    </source>
</evidence>
<dbReference type="InterPro" id="IPR008145">
    <property type="entry name" value="GK/Ca_channel_bsu"/>
</dbReference>
<feature type="domain" description="Guanylate kinase-like" evidence="6">
    <location>
        <begin position="1"/>
        <end position="177"/>
    </location>
</feature>
<dbReference type="RefSeq" id="WP_320325101.1">
    <property type="nucleotide sequence ID" value="NZ_JALBUS010000003.1"/>
</dbReference>
<dbReference type="CDD" id="cd00071">
    <property type="entry name" value="GMPK"/>
    <property type="match status" value="1"/>
</dbReference>
<comment type="caution">
    <text evidence="7">The sequence shown here is derived from an EMBL/GenBank/DDBJ whole genome shotgun (WGS) entry which is preliminary data.</text>
</comment>
<keyword evidence="8" id="KW-1185">Reference proteome</keyword>
<proteinExistence type="inferred from homology"/>
<dbReference type="PANTHER" id="PTHR23117">
    <property type="entry name" value="GUANYLATE KINASE-RELATED"/>
    <property type="match status" value="1"/>
</dbReference>
<evidence type="ECO:0000259" key="6">
    <source>
        <dbReference type="PROSITE" id="PS50052"/>
    </source>
</evidence>
<dbReference type="PROSITE" id="PS50052">
    <property type="entry name" value="GUANYLATE_KINASE_2"/>
    <property type="match status" value="1"/>
</dbReference>
<evidence type="ECO:0000256" key="5">
    <source>
        <dbReference type="ARBA" id="ARBA00048594"/>
    </source>
</evidence>
<keyword evidence="4" id="KW-0418">Kinase</keyword>
<evidence type="ECO:0000256" key="2">
    <source>
        <dbReference type="ARBA" id="ARBA00005790"/>
    </source>
</evidence>
<dbReference type="Pfam" id="PF00625">
    <property type="entry name" value="Guanylate_kin"/>
    <property type="match status" value="1"/>
</dbReference>
<dbReference type="Gene3D" id="3.40.50.300">
    <property type="entry name" value="P-loop containing nucleotide triphosphate hydrolases"/>
    <property type="match status" value="1"/>
</dbReference>